<feature type="compositionally biased region" description="Polar residues" evidence="1">
    <location>
        <begin position="1"/>
        <end position="16"/>
    </location>
</feature>
<feature type="region of interest" description="Disordered" evidence="1">
    <location>
        <begin position="410"/>
        <end position="475"/>
    </location>
</feature>
<dbReference type="OrthoDB" id="4716584at2759"/>
<dbReference type="AlphaFoldDB" id="A0A9P4URZ2"/>
<evidence type="ECO:0000256" key="1">
    <source>
        <dbReference type="SAM" id="MobiDB-lite"/>
    </source>
</evidence>
<sequence>MAPSRFTPTPVETTTRSSKDRSPPSQDESQKPAKRFVPEIVQTEVKSSKDAKNRGPETGDIRALRKWHVQPEETSVKSSSSKEKAKEQEQDGKAKAKPRKFAVQPVEESTTSSKNKQKPVRKWAPQLVDTQQGSRRSRSMDDISPAPSRATSHKMPPRKFEPVLIDTAKRTRKTGDGKPSSAQEYRTEQGFLIHAREHRKHITGTETPVEHREVDISQVGDIGLLTPHANPCPSDMRRQLSPMDGSSPSRPSLERSRSHSYRCPSLDPIESSESEQESVASSLSCSPGQGSPITSDSNSFNDKLNEDKPYNHPTRIRESISEGFSHYLLELEAKRAERRMQEQALAAFANSDYHEPVMHYMNSEKDSEEEEEEDELEHRPTTWEGHDEDVIMQMTRRDSTVRMPYEQLEMQRHAERLEKQRSAEKSKQESQSPWWNPFAGAQFDSEMKSMQDRARPPMLGQDLRFPRCRSPDPARFDVTQSSAVLRSQMCYLSEAADAEKKRATEGGLWHAPVPQPQPVRKSSSKSNSKEDAAAKGLWGGFCAADDTPNPGLAPPTGPTGLMTPRVETSVNPFEHQQSRLPPTPPASLKNSDISRIDSVLIAEKEFEELMEREFPDSFITQVFNYLSLGYPSLAKPFDEELSKISGVSMSDLRSDDKKAKDSPRGYIRLGSDFEGGNAEEHLQADNCSRWQALKQYIREWVRQEQNNVEVEVAGGNWGTGARRGSWAI</sequence>
<gene>
    <name evidence="2" type="ORF">K431DRAFT_217510</name>
</gene>
<evidence type="ECO:0000313" key="2">
    <source>
        <dbReference type="EMBL" id="KAF2724454.1"/>
    </source>
</evidence>
<feature type="compositionally biased region" description="Basic and acidic residues" evidence="1">
    <location>
        <begin position="167"/>
        <end position="176"/>
    </location>
</feature>
<dbReference type="Proteomes" id="UP000799441">
    <property type="component" value="Unassembled WGS sequence"/>
</dbReference>
<comment type="caution">
    <text evidence="2">The sequence shown here is derived from an EMBL/GenBank/DDBJ whole genome shotgun (WGS) entry which is preliminary data.</text>
</comment>
<reference evidence="2" key="1">
    <citation type="journal article" date="2020" name="Stud. Mycol.">
        <title>101 Dothideomycetes genomes: a test case for predicting lifestyles and emergence of pathogens.</title>
        <authorList>
            <person name="Haridas S."/>
            <person name="Albert R."/>
            <person name="Binder M."/>
            <person name="Bloem J."/>
            <person name="Labutti K."/>
            <person name="Salamov A."/>
            <person name="Andreopoulos B."/>
            <person name="Baker S."/>
            <person name="Barry K."/>
            <person name="Bills G."/>
            <person name="Bluhm B."/>
            <person name="Cannon C."/>
            <person name="Castanera R."/>
            <person name="Culley D."/>
            <person name="Daum C."/>
            <person name="Ezra D."/>
            <person name="Gonzalez J."/>
            <person name="Henrissat B."/>
            <person name="Kuo A."/>
            <person name="Liang C."/>
            <person name="Lipzen A."/>
            <person name="Lutzoni F."/>
            <person name="Magnuson J."/>
            <person name="Mondo S."/>
            <person name="Nolan M."/>
            <person name="Ohm R."/>
            <person name="Pangilinan J."/>
            <person name="Park H.-J."/>
            <person name="Ramirez L."/>
            <person name="Alfaro M."/>
            <person name="Sun H."/>
            <person name="Tritt A."/>
            <person name="Yoshinaga Y."/>
            <person name="Zwiers L.-H."/>
            <person name="Turgeon B."/>
            <person name="Goodwin S."/>
            <person name="Spatafora J."/>
            <person name="Crous P."/>
            <person name="Grigoriev I."/>
        </authorList>
    </citation>
    <scope>NUCLEOTIDE SEQUENCE</scope>
    <source>
        <strain evidence="2">CBS 116435</strain>
    </source>
</reference>
<feature type="compositionally biased region" description="Basic and acidic residues" evidence="1">
    <location>
        <begin position="46"/>
        <end position="94"/>
    </location>
</feature>
<feature type="compositionally biased region" description="Basic and acidic residues" evidence="1">
    <location>
        <begin position="410"/>
        <end position="428"/>
    </location>
</feature>
<name>A0A9P4URZ2_9PEZI</name>
<protein>
    <submittedName>
        <fullName evidence="2">Uncharacterized protein</fullName>
    </submittedName>
</protein>
<feature type="region of interest" description="Disordered" evidence="1">
    <location>
        <begin position="362"/>
        <end position="390"/>
    </location>
</feature>
<accession>A0A9P4URZ2</accession>
<feature type="compositionally biased region" description="Basic and acidic residues" evidence="1">
    <location>
        <begin position="376"/>
        <end position="390"/>
    </location>
</feature>
<dbReference type="EMBL" id="MU003771">
    <property type="protein sequence ID" value="KAF2724454.1"/>
    <property type="molecule type" value="Genomic_DNA"/>
</dbReference>
<proteinExistence type="predicted"/>
<feature type="compositionally biased region" description="Polar residues" evidence="1">
    <location>
        <begin position="287"/>
        <end position="302"/>
    </location>
</feature>
<feature type="compositionally biased region" description="Basic and acidic residues" evidence="1">
    <location>
        <begin position="303"/>
        <end position="317"/>
    </location>
</feature>
<feature type="region of interest" description="Disordered" evidence="1">
    <location>
        <begin position="501"/>
        <end position="533"/>
    </location>
</feature>
<feature type="region of interest" description="Disordered" evidence="1">
    <location>
        <begin position="1"/>
        <end position="317"/>
    </location>
</feature>
<organism evidence="2 3">
    <name type="scientific">Polychaeton citri CBS 116435</name>
    <dbReference type="NCBI Taxonomy" id="1314669"/>
    <lineage>
        <taxon>Eukaryota</taxon>
        <taxon>Fungi</taxon>
        <taxon>Dikarya</taxon>
        <taxon>Ascomycota</taxon>
        <taxon>Pezizomycotina</taxon>
        <taxon>Dothideomycetes</taxon>
        <taxon>Dothideomycetidae</taxon>
        <taxon>Capnodiales</taxon>
        <taxon>Capnodiaceae</taxon>
        <taxon>Polychaeton</taxon>
    </lineage>
</organism>
<feature type="compositionally biased region" description="Low complexity" evidence="1">
    <location>
        <begin position="277"/>
        <end position="286"/>
    </location>
</feature>
<feature type="compositionally biased region" description="Basic and acidic residues" evidence="1">
    <location>
        <begin position="445"/>
        <end position="455"/>
    </location>
</feature>
<evidence type="ECO:0000313" key="3">
    <source>
        <dbReference type="Proteomes" id="UP000799441"/>
    </source>
</evidence>
<feature type="compositionally biased region" description="Acidic residues" evidence="1">
    <location>
        <begin position="366"/>
        <end position="375"/>
    </location>
</feature>
<keyword evidence="3" id="KW-1185">Reference proteome</keyword>